<gene>
    <name evidence="3" type="ORF">DD728_09815</name>
</gene>
<accession>A0A356W661</accession>
<feature type="compositionally biased region" description="Basic and acidic residues" evidence="1">
    <location>
        <begin position="70"/>
        <end position="92"/>
    </location>
</feature>
<dbReference type="EMBL" id="DOGS01000197">
    <property type="protein sequence ID" value="HBQ49164.1"/>
    <property type="molecule type" value="Genomic_DNA"/>
</dbReference>
<evidence type="ECO:0000256" key="2">
    <source>
        <dbReference type="SAM" id="Phobius"/>
    </source>
</evidence>
<dbReference type="InterPro" id="IPR021682">
    <property type="entry name" value="DUF2933"/>
</dbReference>
<protein>
    <recommendedName>
        <fullName evidence="5">DUF2933 domain-containing protein</fullName>
    </recommendedName>
</protein>
<evidence type="ECO:0000256" key="1">
    <source>
        <dbReference type="SAM" id="MobiDB-lite"/>
    </source>
</evidence>
<evidence type="ECO:0000313" key="3">
    <source>
        <dbReference type="EMBL" id="HBQ49164.1"/>
    </source>
</evidence>
<sequence>MAERHSNGILSGLFSRSGLVLAGFLGVAGYFLWTEHQAHVASALPYLPWLLILLCPLMHLFMHHGHGGHGGHEGHEGHQSEGKAEGGRDEGNNRGGPSA</sequence>
<keyword evidence="2" id="KW-0812">Transmembrane</keyword>
<dbReference type="AlphaFoldDB" id="A0A356W661"/>
<dbReference type="Proteomes" id="UP000263957">
    <property type="component" value="Unassembled WGS sequence"/>
</dbReference>
<evidence type="ECO:0000313" key="4">
    <source>
        <dbReference type="Proteomes" id="UP000263957"/>
    </source>
</evidence>
<reference evidence="3 4" key="1">
    <citation type="journal article" date="2018" name="Nat. Biotechnol.">
        <title>A standardized bacterial taxonomy based on genome phylogeny substantially revises the tree of life.</title>
        <authorList>
            <person name="Parks D.H."/>
            <person name="Chuvochina M."/>
            <person name="Waite D.W."/>
            <person name="Rinke C."/>
            <person name="Skarshewski A."/>
            <person name="Chaumeil P.A."/>
            <person name="Hugenholtz P."/>
        </authorList>
    </citation>
    <scope>NUCLEOTIDE SEQUENCE [LARGE SCALE GENOMIC DNA]</scope>
    <source>
        <strain evidence="3">UBA10378</strain>
    </source>
</reference>
<feature type="transmembrane region" description="Helical" evidence="2">
    <location>
        <begin position="12"/>
        <end position="33"/>
    </location>
</feature>
<keyword evidence="2" id="KW-0472">Membrane</keyword>
<feature type="region of interest" description="Disordered" evidence="1">
    <location>
        <begin position="66"/>
        <end position="99"/>
    </location>
</feature>
<proteinExistence type="predicted"/>
<comment type="caution">
    <text evidence="3">The sequence shown here is derived from an EMBL/GenBank/DDBJ whole genome shotgun (WGS) entry which is preliminary data.</text>
</comment>
<name>A0A356W661_9PROT</name>
<organism evidence="3 4">
    <name type="scientific">Hyphomonas atlantica</name>
    <dbReference type="NCBI Taxonomy" id="1280948"/>
    <lineage>
        <taxon>Bacteria</taxon>
        <taxon>Pseudomonadati</taxon>
        <taxon>Pseudomonadota</taxon>
        <taxon>Alphaproteobacteria</taxon>
        <taxon>Hyphomonadales</taxon>
        <taxon>Hyphomonadaceae</taxon>
        <taxon>Hyphomonas</taxon>
    </lineage>
</organism>
<evidence type="ECO:0008006" key="5">
    <source>
        <dbReference type="Google" id="ProtNLM"/>
    </source>
</evidence>
<dbReference type="Pfam" id="PF11666">
    <property type="entry name" value="DUF2933"/>
    <property type="match status" value="1"/>
</dbReference>
<feature type="transmembrane region" description="Helical" evidence="2">
    <location>
        <begin position="45"/>
        <end position="62"/>
    </location>
</feature>
<keyword evidence="2" id="KW-1133">Transmembrane helix</keyword>